<evidence type="ECO:0000256" key="4">
    <source>
        <dbReference type="ARBA" id="ARBA00022741"/>
    </source>
</evidence>
<dbReference type="GO" id="GO:0016887">
    <property type="term" value="F:ATP hydrolysis activity"/>
    <property type="evidence" value="ECO:0007669"/>
    <property type="project" value="InterPro"/>
</dbReference>
<dbReference type="EMBL" id="BLLI01000013">
    <property type="protein sequence ID" value="GFH42126.1"/>
    <property type="molecule type" value="Genomic_DNA"/>
</dbReference>
<comment type="caution">
    <text evidence="9">The sequence shown here is derived from an EMBL/GenBank/DDBJ whole genome shotgun (WGS) entry which is preliminary data.</text>
</comment>
<evidence type="ECO:0000256" key="5">
    <source>
        <dbReference type="ARBA" id="ARBA00022840"/>
    </source>
</evidence>
<evidence type="ECO:0000256" key="6">
    <source>
        <dbReference type="ARBA" id="ARBA00022856"/>
    </source>
</evidence>
<dbReference type="Proteomes" id="UP000480303">
    <property type="component" value="Unassembled WGS sequence"/>
</dbReference>
<dbReference type="GO" id="GO:0015833">
    <property type="term" value="P:peptide transport"/>
    <property type="evidence" value="ECO:0007669"/>
    <property type="project" value="UniProtKB-KW"/>
</dbReference>
<evidence type="ECO:0000313" key="9">
    <source>
        <dbReference type="EMBL" id="GFH42126.1"/>
    </source>
</evidence>
<proteinExistence type="inferred from homology"/>
<keyword evidence="7" id="KW-0653">Protein transport</keyword>
<dbReference type="RefSeq" id="WP_172207974.1">
    <property type="nucleotide sequence ID" value="NZ_BLLI01000013.1"/>
</dbReference>
<comment type="similarity">
    <text evidence="2">Belongs to the ABC transporter superfamily.</text>
</comment>
<dbReference type="PROSITE" id="PS50893">
    <property type="entry name" value="ABC_TRANSPORTER_2"/>
    <property type="match status" value="1"/>
</dbReference>
<dbReference type="GO" id="GO:0005524">
    <property type="term" value="F:ATP binding"/>
    <property type="evidence" value="ECO:0007669"/>
    <property type="project" value="UniProtKB-KW"/>
</dbReference>
<protein>
    <submittedName>
        <fullName evidence="9">ABC transporter ATP-binding protein</fullName>
    </submittedName>
</protein>
<accession>A0A6A0BBC5</accession>
<dbReference type="InterPro" id="IPR050319">
    <property type="entry name" value="ABC_transp_ATP-bind"/>
</dbReference>
<dbReference type="InterPro" id="IPR017871">
    <property type="entry name" value="ABC_transporter-like_CS"/>
</dbReference>
<dbReference type="PANTHER" id="PTHR43776:SF7">
    <property type="entry name" value="D,D-DIPEPTIDE TRANSPORT ATP-BINDING PROTEIN DDPF-RELATED"/>
    <property type="match status" value="1"/>
</dbReference>
<evidence type="ECO:0000313" key="10">
    <source>
        <dbReference type="Proteomes" id="UP000480303"/>
    </source>
</evidence>
<dbReference type="CDD" id="cd03257">
    <property type="entry name" value="ABC_NikE_OppD_transporters"/>
    <property type="match status" value="1"/>
</dbReference>
<dbReference type="InterPro" id="IPR003593">
    <property type="entry name" value="AAA+_ATPase"/>
</dbReference>
<evidence type="ECO:0000256" key="2">
    <source>
        <dbReference type="ARBA" id="ARBA00005417"/>
    </source>
</evidence>
<reference evidence="9 10" key="1">
    <citation type="submission" date="2020-02" db="EMBL/GenBank/DDBJ databases">
        <title>Draft genome sequence of Lactococcus sp. Hs30E4-3.</title>
        <authorList>
            <person name="Noda S."/>
            <person name="Yuki M."/>
            <person name="Ohkuma M."/>
        </authorList>
    </citation>
    <scope>NUCLEOTIDE SEQUENCE [LARGE SCALE GENOMIC DNA]</scope>
    <source>
        <strain evidence="9 10">Hs30E4-3</strain>
    </source>
</reference>
<dbReference type="SMART" id="SM00382">
    <property type="entry name" value="AAA"/>
    <property type="match status" value="1"/>
</dbReference>
<gene>
    <name evidence="9" type="ORF">Hs30E_06770</name>
</gene>
<keyword evidence="6" id="KW-0571">Peptide transport</keyword>
<dbReference type="PROSITE" id="PS00211">
    <property type="entry name" value="ABC_TRANSPORTER_1"/>
    <property type="match status" value="1"/>
</dbReference>
<comment type="subcellular location">
    <subcellularLocation>
        <location evidence="1">Cell membrane</location>
        <topology evidence="1">Peripheral membrane protein</topology>
    </subcellularLocation>
</comment>
<organism evidence="9 10">
    <name type="scientific">Pseudolactococcus hodotermopsidis</name>
    <dbReference type="NCBI Taxonomy" id="2709157"/>
    <lineage>
        <taxon>Bacteria</taxon>
        <taxon>Bacillati</taxon>
        <taxon>Bacillota</taxon>
        <taxon>Bacilli</taxon>
        <taxon>Lactobacillales</taxon>
        <taxon>Streptococcaceae</taxon>
        <taxon>Pseudolactococcus</taxon>
    </lineage>
</organism>
<dbReference type="AlphaFoldDB" id="A0A6A0BBC5"/>
<dbReference type="SUPFAM" id="SSF52540">
    <property type="entry name" value="P-loop containing nucleoside triphosphate hydrolases"/>
    <property type="match status" value="1"/>
</dbReference>
<dbReference type="PANTHER" id="PTHR43776">
    <property type="entry name" value="TRANSPORT ATP-BINDING PROTEIN"/>
    <property type="match status" value="1"/>
</dbReference>
<keyword evidence="4" id="KW-0547">Nucleotide-binding</keyword>
<evidence type="ECO:0000256" key="7">
    <source>
        <dbReference type="ARBA" id="ARBA00022927"/>
    </source>
</evidence>
<dbReference type="GO" id="GO:0055085">
    <property type="term" value="P:transmembrane transport"/>
    <property type="evidence" value="ECO:0007669"/>
    <property type="project" value="UniProtKB-ARBA"/>
</dbReference>
<keyword evidence="10" id="KW-1185">Reference proteome</keyword>
<evidence type="ECO:0000256" key="1">
    <source>
        <dbReference type="ARBA" id="ARBA00004202"/>
    </source>
</evidence>
<keyword evidence="5 9" id="KW-0067">ATP-binding</keyword>
<evidence type="ECO:0000259" key="8">
    <source>
        <dbReference type="PROSITE" id="PS50893"/>
    </source>
</evidence>
<dbReference type="Pfam" id="PF00005">
    <property type="entry name" value="ABC_tran"/>
    <property type="match status" value="1"/>
</dbReference>
<name>A0A6A0BBC5_9LACT</name>
<evidence type="ECO:0000256" key="3">
    <source>
        <dbReference type="ARBA" id="ARBA00022448"/>
    </source>
</evidence>
<feature type="domain" description="ABC transporter" evidence="8">
    <location>
        <begin position="4"/>
        <end position="225"/>
    </location>
</feature>
<dbReference type="GO" id="GO:0005886">
    <property type="term" value="C:plasma membrane"/>
    <property type="evidence" value="ECO:0007669"/>
    <property type="project" value="UniProtKB-SubCell"/>
</dbReference>
<dbReference type="InterPro" id="IPR003439">
    <property type="entry name" value="ABC_transporter-like_ATP-bd"/>
</dbReference>
<dbReference type="Gene3D" id="3.40.50.300">
    <property type="entry name" value="P-loop containing nucleotide triphosphate hydrolases"/>
    <property type="match status" value="1"/>
</dbReference>
<dbReference type="InterPro" id="IPR027417">
    <property type="entry name" value="P-loop_NTPase"/>
</dbReference>
<dbReference type="GO" id="GO:0015031">
    <property type="term" value="P:protein transport"/>
    <property type="evidence" value="ECO:0007669"/>
    <property type="project" value="UniProtKB-KW"/>
</dbReference>
<keyword evidence="3" id="KW-0813">Transport</keyword>
<sequence>MKLIQCDNCSKFFDGICAFEAIDFSINRGEIISLIGESGSGKSTIAECISGIKNLTTGKVTKIANLKMQYIFQNPGRSFNPKWQMGKSLLEPLKLSKKLENSTQIDVYLDKLKLDKQLLTQYPHECSGGQKQRLAIIRAILCEPDLIIADEVTSGLDSENEQELLKIFKEISLSGVAILFITHNIKTIENFSDQVIVLKQGKIVEKAITKTILDAPKQDYTQKLLAASHYFTSRRKEFVRI</sequence>